<organism evidence="1 2">
    <name type="scientific">Megaselia scalaris</name>
    <name type="common">Humpbacked fly</name>
    <name type="synonym">Phora scalaris</name>
    <dbReference type="NCBI Taxonomy" id="36166"/>
    <lineage>
        <taxon>Eukaryota</taxon>
        <taxon>Metazoa</taxon>
        <taxon>Ecdysozoa</taxon>
        <taxon>Arthropoda</taxon>
        <taxon>Hexapoda</taxon>
        <taxon>Insecta</taxon>
        <taxon>Pterygota</taxon>
        <taxon>Neoptera</taxon>
        <taxon>Endopterygota</taxon>
        <taxon>Diptera</taxon>
        <taxon>Brachycera</taxon>
        <taxon>Muscomorpha</taxon>
        <taxon>Platypezoidea</taxon>
        <taxon>Phoridae</taxon>
        <taxon>Megaseliini</taxon>
        <taxon>Megaselia</taxon>
    </lineage>
</organism>
<evidence type="ECO:0000313" key="1">
    <source>
        <dbReference type="EnsemblMetazoa" id="MESCA002725-PA"/>
    </source>
</evidence>
<dbReference type="Proteomes" id="UP000015102">
    <property type="component" value="Unassembled WGS sequence"/>
</dbReference>
<evidence type="ECO:0000313" key="2">
    <source>
        <dbReference type="Proteomes" id="UP000015102"/>
    </source>
</evidence>
<keyword evidence="2" id="KW-1185">Reference proteome</keyword>
<reference evidence="2" key="1">
    <citation type="submission" date="2013-02" db="EMBL/GenBank/DDBJ databases">
        <authorList>
            <person name="Hughes D."/>
        </authorList>
    </citation>
    <scope>NUCLEOTIDE SEQUENCE</scope>
    <source>
        <strain>Durham</strain>
        <strain evidence="2">NC isolate 2 -- Noor lab</strain>
    </source>
</reference>
<accession>T1GH41</accession>
<dbReference type="HOGENOM" id="CLU_1973028_0_0_1"/>
<name>T1GH41_MEGSC</name>
<proteinExistence type="predicted"/>
<reference evidence="1" key="2">
    <citation type="submission" date="2015-06" db="UniProtKB">
        <authorList>
            <consortium name="EnsemblMetazoa"/>
        </authorList>
    </citation>
    <scope>IDENTIFICATION</scope>
</reference>
<dbReference type="AlphaFoldDB" id="T1GH41"/>
<sequence length="127" mass="14999">MDKLSVSKRYMERSLLNIRLIDKICNTTIRGFKDSSKHPLCLKWDWVGHIAGMSDNRWTKLSTEWTPLDKILIALPWNPKQWLMKALSCKEPVKRFNLIPSDKIFISIQLKNLQKFEKNSESHFILI</sequence>
<protein>
    <submittedName>
        <fullName evidence="1">Uncharacterized protein</fullName>
    </submittedName>
</protein>
<dbReference type="EMBL" id="CAQQ02200164">
    <property type="status" value="NOT_ANNOTATED_CDS"/>
    <property type="molecule type" value="Genomic_DNA"/>
</dbReference>
<dbReference type="EnsemblMetazoa" id="MESCA002725-RA">
    <property type="protein sequence ID" value="MESCA002725-PA"/>
    <property type="gene ID" value="MESCA002725"/>
</dbReference>